<keyword evidence="3" id="KW-0862">Zinc</keyword>
<dbReference type="SMART" id="SM00235">
    <property type="entry name" value="ZnMc"/>
    <property type="match status" value="1"/>
</dbReference>
<dbReference type="PANTHER" id="PTHR10127:SF850">
    <property type="entry name" value="METALLOENDOPEPTIDASE"/>
    <property type="match status" value="1"/>
</dbReference>
<proteinExistence type="predicted"/>
<feature type="signal peptide" evidence="3">
    <location>
        <begin position="1"/>
        <end position="19"/>
    </location>
</feature>
<evidence type="ECO:0000259" key="4">
    <source>
        <dbReference type="PROSITE" id="PS51864"/>
    </source>
</evidence>
<keyword evidence="3" id="KW-0378">Hydrolase</keyword>
<comment type="cofactor">
    <cofactor evidence="3">
        <name>Zn(2+)</name>
        <dbReference type="ChEBI" id="CHEBI:29105"/>
    </cofactor>
    <text evidence="3">Binds 1 zinc ion per subunit.</text>
</comment>
<dbReference type="Gene3D" id="3.40.390.10">
    <property type="entry name" value="Collagenase (Catalytic Domain)"/>
    <property type="match status" value="1"/>
</dbReference>
<dbReference type="PANTHER" id="PTHR10127">
    <property type="entry name" value="DISCOIDIN, CUB, EGF, LAMININ , AND ZINC METALLOPROTEASE DOMAIN CONTAINING"/>
    <property type="match status" value="1"/>
</dbReference>
<evidence type="ECO:0000256" key="2">
    <source>
        <dbReference type="PROSITE-ProRule" id="PRU01211"/>
    </source>
</evidence>
<reference evidence="6" key="1">
    <citation type="submission" date="2017-02" db="UniProtKB">
        <authorList>
            <consortium name="WormBaseParasite"/>
        </authorList>
    </citation>
    <scope>IDENTIFICATION</scope>
</reference>
<comment type="caution">
    <text evidence="2">Lacks conserved residue(s) required for the propagation of feature annotation.</text>
</comment>
<dbReference type="PRINTS" id="PR00480">
    <property type="entry name" value="ASTACIN"/>
</dbReference>
<evidence type="ECO:0000256" key="3">
    <source>
        <dbReference type="RuleBase" id="RU361183"/>
    </source>
</evidence>
<evidence type="ECO:0000313" key="5">
    <source>
        <dbReference type="Proteomes" id="UP000046392"/>
    </source>
</evidence>
<evidence type="ECO:0000313" key="6">
    <source>
        <dbReference type="WBParaSite" id="SPAL_0001673500.1"/>
    </source>
</evidence>
<accession>A0A0N5CFV2</accession>
<dbReference type="Proteomes" id="UP000046392">
    <property type="component" value="Unplaced"/>
</dbReference>
<feature type="chain" id="PRO_5005733496" description="Metalloendopeptidase" evidence="3">
    <location>
        <begin position="20"/>
        <end position="380"/>
    </location>
</feature>
<dbReference type="EC" id="3.4.24.-" evidence="3"/>
<dbReference type="Pfam" id="PF01400">
    <property type="entry name" value="Astacin"/>
    <property type="match status" value="1"/>
</dbReference>
<keyword evidence="1" id="KW-1015">Disulfide bond</keyword>
<keyword evidence="3" id="KW-0479">Metal-binding</keyword>
<sequence>MNKIYLIFILAVLCININAKTTSKKASSKKIPELKPRLPHIIYYYVDKSTSYKNEIEYLISNIQAKVCIKFVKKRTLITGRGVNFLSTNKDSDIKLYNDSSKPTNIYLKVSNSKNKQQLPFFIGMALGLIPEITRYDRDKYVKVNLKNVKSSFMKYYIKEKKEKNYFGSFDYGSVMALDNLFGSIYNKTTYTFNFYSYYHPPIFSLHGLIRSFTFNDYRRLNYMYCKNDCPNLLGCNSHGYPNEDCSNCICGPHFLYPSCEMSSVHTNPSCGKKTMYISHSKKSYLTRKNVTGNCCYRIKSSNGKKVAITIKSLVLPGKYYRRYVLDIYYRSDRSVTPLRLRHNNTNFVIPPSYKEVYLVFHDMISPINFSIMYHNTKYK</sequence>
<keyword evidence="3" id="KW-0645">Protease</keyword>
<dbReference type="GO" id="GO:0008270">
    <property type="term" value="F:zinc ion binding"/>
    <property type="evidence" value="ECO:0007669"/>
    <property type="project" value="InterPro"/>
</dbReference>
<evidence type="ECO:0000256" key="1">
    <source>
        <dbReference type="ARBA" id="ARBA00023157"/>
    </source>
</evidence>
<keyword evidence="5" id="KW-1185">Reference proteome</keyword>
<keyword evidence="3" id="KW-0482">Metalloprotease</keyword>
<dbReference type="PROSITE" id="PS51864">
    <property type="entry name" value="ASTACIN"/>
    <property type="match status" value="1"/>
</dbReference>
<dbReference type="AlphaFoldDB" id="A0A0N5CFV2"/>
<feature type="domain" description="Peptidase M12A" evidence="4">
    <location>
        <begin position="29"/>
        <end position="227"/>
    </location>
</feature>
<dbReference type="WBParaSite" id="SPAL_0001673500.1">
    <property type="protein sequence ID" value="SPAL_0001673500.1"/>
    <property type="gene ID" value="SPAL_0001673500"/>
</dbReference>
<dbReference type="GO" id="GO:0006508">
    <property type="term" value="P:proteolysis"/>
    <property type="evidence" value="ECO:0007669"/>
    <property type="project" value="UniProtKB-KW"/>
</dbReference>
<protein>
    <recommendedName>
        <fullName evidence="3">Metalloendopeptidase</fullName>
        <ecNumber evidence="3">3.4.24.-</ecNumber>
    </recommendedName>
</protein>
<keyword evidence="3" id="KW-0732">Signal</keyword>
<dbReference type="SUPFAM" id="SSF55486">
    <property type="entry name" value="Metalloproteases ('zincins'), catalytic domain"/>
    <property type="match status" value="1"/>
</dbReference>
<name>A0A0N5CFV2_STREA</name>
<dbReference type="InterPro" id="IPR024079">
    <property type="entry name" value="MetalloPept_cat_dom_sf"/>
</dbReference>
<organism evidence="5 6">
    <name type="scientific">Strongyloides papillosus</name>
    <name type="common">Intestinal threadworm</name>
    <dbReference type="NCBI Taxonomy" id="174720"/>
    <lineage>
        <taxon>Eukaryota</taxon>
        <taxon>Metazoa</taxon>
        <taxon>Ecdysozoa</taxon>
        <taxon>Nematoda</taxon>
        <taxon>Chromadorea</taxon>
        <taxon>Rhabditida</taxon>
        <taxon>Tylenchina</taxon>
        <taxon>Panagrolaimomorpha</taxon>
        <taxon>Strongyloidoidea</taxon>
        <taxon>Strongyloididae</taxon>
        <taxon>Strongyloides</taxon>
    </lineage>
</organism>
<dbReference type="GO" id="GO:0004222">
    <property type="term" value="F:metalloendopeptidase activity"/>
    <property type="evidence" value="ECO:0007669"/>
    <property type="project" value="UniProtKB-UniRule"/>
</dbReference>
<dbReference type="InterPro" id="IPR006026">
    <property type="entry name" value="Peptidase_Metallo"/>
</dbReference>
<dbReference type="InterPro" id="IPR001506">
    <property type="entry name" value="Peptidase_M12A"/>
</dbReference>